<dbReference type="AlphaFoldDB" id="A0A255XJK4"/>
<dbReference type="OrthoDB" id="9808429at2"/>
<dbReference type="PIRSF" id="PIRSF003230">
    <property type="entry name" value="YbgC"/>
    <property type="match status" value="1"/>
</dbReference>
<dbReference type="CDD" id="cd00586">
    <property type="entry name" value="4HBT"/>
    <property type="match status" value="1"/>
</dbReference>
<accession>A0A255XJK4</accession>
<evidence type="ECO:0000313" key="5">
    <source>
        <dbReference type="Proteomes" id="UP000216361"/>
    </source>
</evidence>
<dbReference type="FunFam" id="3.10.129.10:FF:000004">
    <property type="entry name" value="Tol-pal system-associated acyl-CoA thioesterase"/>
    <property type="match status" value="1"/>
</dbReference>
<comment type="similarity">
    <text evidence="1">Belongs to the 4-hydroxybenzoyl-CoA thioesterase family.</text>
</comment>
<dbReference type="InterPro" id="IPR029069">
    <property type="entry name" value="HotDog_dom_sf"/>
</dbReference>
<dbReference type="NCBIfam" id="TIGR02799">
    <property type="entry name" value="thio_ybgC"/>
    <property type="match status" value="1"/>
</dbReference>
<feature type="domain" description="Thioesterase" evidence="3">
    <location>
        <begin position="23"/>
        <end position="102"/>
    </location>
</feature>
<dbReference type="Proteomes" id="UP000216361">
    <property type="component" value="Unassembled WGS sequence"/>
</dbReference>
<dbReference type="PANTHER" id="PTHR31793">
    <property type="entry name" value="4-HYDROXYBENZOYL-COA THIOESTERASE FAMILY MEMBER"/>
    <property type="match status" value="1"/>
</dbReference>
<dbReference type="PANTHER" id="PTHR31793:SF37">
    <property type="entry name" value="ACYL-COA THIOESTER HYDROLASE YBGC"/>
    <property type="match status" value="1"/>
</dbReference>
<comment type="caution">
    <text evidence="4">The sequence shown here is derived from an EMBL/GenBank/DDBJ whole genome shotgun (WGS) entry which is preliminary data.</text>
</comment>
<dbReference type="EMBL" id="NOXS01000035">
    <property type="protein sequence ID" value="OYQ17061.1"/>
    <property type="molecule type" value="Genomic_DNA"/>
</dbReference>
<sequence>MGEVRDGWHRLPLRVIYADTDAGGVVYHANYLNFAERARTEMLRAVGIVPQKLYDEDGTLFVVRSAEIDYRAPARLDDALEVRSRVTRFGGASLEIEQQVWRWEHTDSRHLVTILVRLVCVDPQFSPQRVPDRVRDACAPYDATRPEGK</sequence>
<dbReference type="SUPFAM" id="SSF54637">
    <property type="entry name" value="Thioesterase/thiol ester dehydrase-isomerase"/>
    <property type="match status" value="1"/>
</dbReference>
<protein>
    <submittedName>
        <fullName evidence="4">Tol-pal system-associated acyl-CoA thioesterase</fullName>
    </submittedName>
</protein>
<evidence type="ECO:0000259" key="3">
    <source>
        <dbReference type="Pfam" id="PF03061"/>
    </source>
</evidence>
<keyword evidence="5" id="KW-1185">Reference proteome</keyword>
<dbReference type="GO" id="GO:0047617">
    <property type="term" value="F:fatty acyl-CoA hydrolase activity"/>
    <property type="evidence" value="ECO:0007669"/>
    <property type="project" value="TreeGrafter"/>
</dbReference>
<dbReference type="PROSITE" id="PS01328">
    <property type="entry name" value="4HBCOA_THIOESTERASE"/>
    <property type="match status" value="1"/>
</dbReference>
<dbReference type="Pfam" id="PF03061">
    <property type="entry name" value="4HBT"/>
    <property type="match status" value="1"/>
</dbReference>
<dbReference type="InterPro" id="IPR008272">
    <property type="entry name" value="HB-CoA_thioesterase_AS"/>
</dbReference>
<evidence type="ECO:0000313" key="4">
    <source>
        <dbReference type="EMBL" id="OYQ17061.1"/>
    </source>
</evidence>
<organism evidence="4 5">
    <name type="scientific">Elstera cyanobacteriorum</name>
    <dbReference type="NCBI Taxonomy" id="2022747"/>
    <lineage>
        <taxon>Bacteria</taxon>
        <taxon>Pseudomonadati</taxon>
        <taxon>Pseudomonadota</taxon>
        <taxon>Alphaproteobacteria</taxon>
        <taxon>Rhodospirillales</taxon>
        <taxon>Rhodospirillaceae</taxon>
        <taxon>Elstera</taxon>
    </lineage>
</organism>
<gene>
    <name evidence="4" type="primary">ybgC</name>
    <name evidence="4" type="ORF">CHR90_17330</name>
</gene>
<name>A0A255XJK4_9PROT</name>
<dbReference type="InterPro" id="IPR014166">
    <property type="entry name" value="Tol-Pal_acyl-CoA_thioesterase"/>
</dbReference>
<dbReference type="InterPro" id="IPR006684">
    <property type="entry name" value="YbgC/YbaW"/>
</dbReference>
<dbReference type="InterPro" id="IPR050563">
    <property type="entry name" value="4-hydroxybenzoyl-CoA_TE"/>
</dbReference>
<evidence type="ECO:0000256" key="1">
    <source>
        <dbReference type="ARBA" id="ARBA00005953"/>
    </source>
</evidence>
<dbReference type="NCBIfam" id="TIGR00051">
    <property type="entry name" value="YbgC/FadM family acyl-CoA thioesterase"/>
    <property type="match status" value="1"/>
</dbReference>
<reference evidence="4 5" key="1">
    <citation type="submission" date="2017-07" db="EMBL/GenBank/DDBJ databases">
        <title>Elstera cyanobacteriorum sp. nov., a novel bacterium isolated from cyanobacterial aggregates in a eutrophic lake.</title>
        <authorList>
            <person name="Cai H."/>
        </authorList>
    </citation>
    <scope>NUCLEOTIDE SEQUENCE [LARGE SCALE GENOMIC DNA]</scope>
    <source>
        <strain evidence="4 5">TH019</strain>
    </source>
</reference>
<proteinExistence type="inferred from homology"/>
<evidence type="ECO:0000256" key="2">
    <source>
        <dbReference type="ARBA" id="ARBA00022801"/>
    </source>
</evidence>
<keyword evidence="2" id="KW-0378">Hydrolase</keyword>
<dbReference type="Gene3D" id="3.10.129.10">
    <property type="entry name" value="Hotdog Thioesterase"/>
    <property type="match status" value="1"/>
</dbReference>
<dbReference type="InterPro" id="IPR006683">
    <property type="entry name" value="Thioestr_dom"/>
</dbReference>